<dbReference type="AlphaFoldDB" id="A0A563EL33"/>
<dbReference type="Proteomes" id="UP000316639">
    <property type="component" value="Unassembled WGS sequence"/>
</dbReference>
<evidence type="ECO:0000313" key="2">
    <source>
        <dbReference type="EMBL" id="TWP47906.1"/>
    </source>
</evidence>
<dbReference type="InterPro" id="IPR000182">
    <property type="entry name" value="GNAT_dom"/>
</dbReference>
<dbReference type="GO" id="GO:0016747">
    <property type="term" value="F:acyltransferase activity, transferring groups other than amino-acyl groups"/>
    <property type="evidence" value="ECO:0007669"/>
    <property type="project" value="InterPro"/>
</dbReference>
<dbReference type="CDD" id="cd04301">
    <property type="entry name" value="NAT_SF"/>
    <property type="match status" value="1"/>
</dbReference>
<gene>
    <name evidence="2" type="ORF">FKR81_29950</name>
</gene>
<dbReference type="InterPro" id="IPR016181">
    <property type="entry name" value="Acyl_CoA_acyltransferase"/>
</dbReference>
<keyword evidence="3" id="KW-1185">Reference proteome</keyword>
<dbReference type="RefSeq" id="WP_146356926.1">
    <property type="nucleotide sequence ID" value="NZ_VOBR01000023.1"/>
</dbReference>
<dbReference type="OrthoDB" id="3174529at2"/>
<dbReference type="PROSITE" id="PS51186">
    <property type="entry name" value="GNAT"/>
    <property type="match status" value="1"/>
</dbReference>
<dbReference type="SUPFAM" id="SSF55729">
    <property type="entry name" value="Acyl-CoA N-acyltransferases (Nat)"/>
    <property type="match status" value="1"/>
</dbReference>
<name>A0A563EL33_9PSEU</name>
<keyword evidence="2" id="KW-0808">Transferase</keyword>
<dbReference type="EMBL" id="VOBR01000023">
    <property type="protein sequence ID" value="TWP47906.1"/>
    <property type="molecule type" value="Genomic_DNA"/>
</dbReference>
<reference evidence="2 3" key="1">
    <citation type="submission" date="2019-07" db="EMBL/GenBank/DDBJ databases">
        <title>Lentzea xizangensis sp. nov., isolated from Qinghai-Tibetan Plateau Soils.</title>
        <authorList>
            <person name="Huang J."/>
        </authorList>
    </citation>
    <scope>NUCLEOTIDE SEQUENCE [LARGE SCALE GENOMIC DNA]</scope>
    <source>
        <strain evidence="2 3">FXJ1.1311</strain>
    </source>
</reference>
<comment type="caution">
    <text evidence="2">The sequence shown here is derived from an EMBL/GenBank/DDBJ whole genome shotgun (WGS) entry which is preliminary data.</text>
</comment>
<organism evidence="2 3">
    <name type="scientific">Lentzea tibetensis</name>
    <dbReference type="NCBI Taxonomy" id="2591470"/>
    <lineage>
        <taxon>Bacteria</taxon>
        <taxon>Bacillati</taxon>
        <taxon>Actinomycetota</taxon>
        <taxon>Actinomycetes</taxon>
        <taxon>Pseudonocardiales</taxon>
        <taxon>Pseudonocardiaceae</taxon>
        <taxon>Lentzea</taxon>
    </lineage>
</organism>
<proteinExistence type="predicted"/>
<feature type="domain" description="N-acetyltransferase" evidence="1">
    <location>
        <begin position="139"/>
        <end position="279"/>
    </location>
</feature>
<evidence type="ECO:0000313" key="3">
    <source>
        <dbReference type="Proteomes" id="UP000316639"/>
    </source>
</evidence>
<dbReference type="Pfam" id="PF00583">
    <property type="entry name" value="Acetyltransf_1"/>
    <property type="match status" value="1"/>
</dbReference>
<sequence>MGELVEAEVHADIGAFDELTRSRYAQDPVAHTTAITNLNRVRILQSDDPLILVTFHDGDEVVGSLFRHAPWPAQLSDLPADAVDTAVDVLRRIDPELPRVYGPKEISETFAARWSPEPQVVMSNRLYRLSELEPPDVPGTFRLADESDVPLLTRWRTDFMTEALPHEWVGPPQEEMVRRSIAMGSGNAIWERDGTPVAWAVTGRPIDGMTRIGPVYTPLEHRRHGCGAAVTAAVSRWAQHEGADHVVLFADLLNPVSNSIYQRIGFRAVSDWTEYSWKR</sequence>
<evidence type="ECO:0000259" key="1">
    <source>
        <dbReference type="PROSITE" id="PS51186"/>
    </source>
</evidence>
<protein>
    <submittedName>
        <fullName evidence="2">GNAT family N-acetyltransferase</fullName>
    </submittedName>
</protein>
<accession>A0A563EL33</accession>
<dbReference type="Gene3D" id="3.40.630.30">
    <property type="match status" value="1"/>
</dbReference>